<dbReference type="OrthoDB" id="4161332at2759"/>
<dbReference type="PROSITE" id="PS50048">
    <property type="entry name" value="ZN2_CY6_FUNGAL_2"/>
    <property type="match status" value="1"/>
</dbReference>
<dbReference type="CDD" id="cd12148">
    <property type="entry name" value="fungal_TF_MHR"/>
    <property type="match status" value="1"/>
</dbReference>
<dbReference type="GeneID" id="34459275"/>
<keyword evidence="9" id="KW-1185">Reference proteome</keyword>
<dbReference type="PROSITE" id="PS00463">
    <property type="entry name" value="ZN2_CY6_FUNGAL_1"/>
    <property type="match status" value="1"/>
</dbReference>
<keyword evidence="4" id="KW-0804">Transcription</keyword>
<dbReference type="CDD" id="cd00067">
    <property type="entry name" value="GAL4"/>
    <property type="match status" value="1"/>
</dbReference>
<feature type="region of interest" description="Disordered" evidence="6">
    <location>
        <begin position="733"/>
        <end position="771"/>
    </location>
</feature>
<evidence type="ECO:0000256" key="2">
    <source>
        <dbReference type="ARBA" id="ARBA00023015"/>
    </source>
</evidence>
<dbReference type="PANTHER" id="PTHR47425">
    <property type="entry name" value="FARB-RELATED"/>
    <property type="match status" value="1"/>
</dbReference>
<organism evidence="8 9">
    <name type="scientific">Aspergillus glaucus CBS 516.65</name>
    <dbReference type="NCBI Taxonomy" id="1160497"/>
    <lineage>
        <taxon>Eukaryota</taxon>
        <taxon>Fungi</taxon>
        <taxon>Dikarya</taxon>
        <taxon>Ascomycota</taxon>
        <taxon>Pezizomycotina</taxon>
        <taxon>Eurotiomycetes</taxon>
        <taxon>Eurotiomycetidae</taxon>
        <taxon>Eurotiales</taxon>
        <taxon>Aspergillaceae</taxon>
        <taxon>Aspergillus</taxon>
        <taxon>Aspergillus subgen. Aspergillus</taxon>
    </lineage>
</organism>
<dbReference type="SMART" id="SM00066">
    <property type="entry name" value="GAL4"/>
    <property type="match status" value="1"/>
</dbReference>
<evidence type="ECO:0000256" key="1">
    <source>
        <dbReference type="ARBA" id="ARBA00022723"/>
    </source>
</evidence>
<dbReference type="Proteomes" id="UP000184300">
    <property type="component" value="Unassembled WGS sequence"/>
</dbReference>
<dbReference type="GO" id="GO:0006351">
    <property type="term" value="P:DNA-templated transcription"/>
    <property type="evidence" value="ECO:0007669"/>
    <property type="project" value="InterPro"/>
</dbReference>
<name>A0A1L9V4D8_ASPGL</name>
<gene>
    <name evidence="8" type="ORF">ASPGLDRAFT_182118</name>
</gene>
<dbReference type="InterPro" id="IPR007219">
    <property type="entry name" value="XnlR_reg_dom"/>
</dbReference>
<keyword evidence="3" id="KW-0238">DNA-binding</keyword>
<dbReference type="Pfam" id="PF00172">
    <property type="entry name" value="Zn_clus"/>
    <property type="match status" value="1"/>
</dbReference>
<feature type="region of interest" description="Disordered" evidence="6">
    <location>
        <begin position="82"/>
        <end position="156"/>
    </location>
</feature>
<dbReference type="GO" id="GO:0003677">
    <property type="term" value="F:DNA binding"/>
    <property type="evidence" value="ECO:0007669"/>
    <property type="project" value="UniProtKB-KW"/>
</dbReference>
<feature type="compositionally biased region" description="Polar residues" evidence="6">
    <location>
        <begin position="82"/>
        <end position="99"/>
    </location>
</feature>
<dbReference type="PANTHER" id="PTHR47425:SF2">
    <property type="entry name" value="FARB-RELATED"/>
    <property type="match status" value="1"/>
</dbReference>
<sequence length="864" mass="96996">MNSVETQGDVPAEQDLSRTRFQARVRKRARKACLYCRARKVRCDVSQRGRPCVNCYLDGEACIVTGRASKYRAQYELVDSNVTAESSSDGRVNASTQGLPASAPNDPGTREADYTHNYNVSQKAAGSTVRDESQNSLSGLRDKNSNCADGTSSQDSPRVDNLTAYLLNYHPSTDFDNQWAANVYPAKSPDVVYCHYPFLTVSNIHSIPHQDVNFLDLQGCLRVPIRPLLDDLVQQYFLHIHSFLPLVNEGDFWDLYSHVGGNPPKERLSLLLFQAMLFASCTFVPQSTIDALGFRDIRSMRATYLRRTQLLYNLGTELSPLVIAQATLLLSFTSLSSTKTPYTVWLSLAIENAKLADAHLYATIKAPSLQKHQSILKRVWWCCIMRDRSMALLLRRPVQITNEHFNFNACPLSAMDFADEFGRSKVYNSATKKRLAEILAQFVQLYNTLTDILLLVFPPNGTWSSGREHNRENHSLRHCRATLSRWYTSAVSKFQNPGNDTVPATLSNDFQEINHGSIALYTNFLFMYYHTSRIVLCHHEILHLEDLQGRGCRDTSPTEELSRIHETRHELQDAASALVKCHEDLVRQGLARWLPISAIGCTALPLVLNILNIKLSPPIENGPNIASIIKQHQGDTLIEIMKIYWPQYDGVDWVSKIVRHIVDLAQLVRPKVKSSNSTINRSDIFAFRPSSYLRLVLTLDLSLSKGRLPQDSDFPHSLRGLFDVNISPLPELALGDDMNHNENHNNEHGATHETQTHQPLDSNSPQTGQFASGADESVLVEIEQIYLHLAGVHADTNMPHSGGLEMSADAFPHGDLSLSSSDWFDRLHTDREQARLLLGPVGYSHQGFASMDTEDQSNRDTSIS</sequence>
<evidence type="ECO:0000256" key="5">
    <source>
        <dbReference type="ARBA" id="ARBA00023242"/>
    </source>
</evidence>
<keyword evidence="5" id="KW-0539">Nucleus</keyword>
<feature type="compositionally biased region" description="Basic and acidic residues" evidence="6">
    <location>
        <begin position="737"/>
        <end position="755"/>
    </location>
</feature>
<dbReference type="Pfam" id="PF04082">
    <property type="entry name" value="Fungal_trans"/>
    <property type="match status" value="1"/>
</dbReference>
<evidence type="ECO:0000313" key="9">
    <source>
        <dbReference type="Proteomes" id="UP000184300"/>
    </source>
</evidence>
<dbReference type="SUPFAM" id="SSF57701">
    <property type="entry name" value="Zn2/Cys6 DNA-binding domain"/>
    <property type="match status" value="1"/>
</dbReference>
<feature type="domain" description="Zn(2)-C6 fungal-type" evidence="7">
    <location>
        <begin position="32"/>
        <end position="64"/>
    </location>
</feature>
<proteinExistence type="predicted"/>
<dbReference type="STRING" id="1160497.A0A1L9V4D8"/>
<evidence type="ECO:0000256" key="6">
    <source>
        <dbReference type="SAM" id="MobiDB-lite"/>
    </source>
</evidence>
<dbReference type="AlphaFoldDB" id="A0A1L9V4D8"/>
<keyword evidence="1" id="KW-0479">Metal-binding</keyword>
<dbReference type="GO" id="GO:0008270">
    <property type="term" value="F:zinc ion binding"/>
    <property type="evidence" value="ECO:0007669"/>
    <property type="project" value="InterPro"/>
</dbReference>
<dbReference type="Gene3D" id="4.10.240.10">
    <property type="entry name" value="Zn(2)-C6 fungal-type DNA-binding domain"/>
    <property type="match status" value="1"/>
</dbReference>
<dbReference type="InterPro" id="IPR001138">
    <property type="entry name" value="Zn2Cys6_DnaBD"/>
</dbReference>
<dbReference type="RefSeq" id="XP_022395459.1">
    <property type="nucleotide sequence ID" value="XM_022543014.1"/>
</dbReference>
<dbReference type="EMBL" id="KV878928">
    <property type="protein sequence ID" value="OJJ78761.1"/>
    <property type="molecule type" value="Genomic_DNA"/>
</dbReference>
<evidence type="ECO:0000256" key="3">
    <source>
        <dbReference type="ARBA" id="ARBA00023125"/>
    </source>
</evidence>
<dbReference type="InterPro" id="IPR052761">
    <property type="entry name" value="Fungal_Detox/Toxin_TFs"/>
</dbReference>
<dbReference type="InterPro" id="IPR036864">
    <property type="entry name" value="Zn2-C6_fun-type_DNA-bd_sf"/>
</dbReference>
<feature type="compositionally biased region" description="Polar residues" evidence="6">
    <location>
        <begin position="116"/>
        <end position="125"/>
    </location>
</feature>
<feature type="compositionally biased region" description="Polar residues" evidence="6">
    <location>
        <begin position="756"/>
        <end position="770"/>
    </location>
</feature>
<dbReference type="GO" id="GO:0000981">
    <property type="term" value="F:DNA-binding transcription factor activity, RNA polymerase II-specific"/>
    <property type="evidence" value="ECO:0007669"/>
    <property type="project" value="InterPro"/>
</dbReference>
<protein>
    <recommendedName>
        <fullName evidence="7">Zn(2)-C6 fungal-type domain-containing protein</fullName>
    </recommendedName>
</protein>
<evidence type="ECO:0000259" key="7">
    <source>
        <dbReference type="PROSITE" id="PS50048"/>
    </source>
</evidence>
<keyword evidence="2" id="KW-0805">Transcription regulation</keyword>
<evidence type="ECO:0000256" key="4">
    <source>
        <dbReference type="ARBA" id="ARBA00023163"/>
    </source>
</evidence>
<dbReference type="VEuPathDB" id="FungiDB:ASPGLDRAFT_182118"/>
<reference evidence="9" key="1">
    <citation type="journal article" date="2017" name="Genome Biol.">
        <title>Comparative genomics reveals high biological diversity and specific adaptations in the industrially and medically important fungal genus Aspergillus.</title>
        <authorList>
            <person name="de Vries R.P."/>
            <person name="Riley R."/>
            <person name="Wiebenga A."/>
            <person name="Aguilar-Osorio G."/>
            <person name="Amillis S."/>
            <person name="Uchima C.A."/>
            <person name="Anderluh G."/>
            <person name="Asadollahi M."/>
            <person name="Askin M."/>
            <person name="Barry K."/>
            <person name="Battaglia E."/>
            <person name="Bayram O."/>
            <person name="Benocci T."/>
            <person name="Braus-Stromeyer S.A."/>
            <person name="Caldana C."/>
            <person name="Canovas D."/>
            <person name="Cerqueira G.C."/>
            <person name="Chen F."/>
            <person name="Chen W."/>
            <person name="Choi C."/>
            <person name="Clum A."/>
            <person name="Dos Santos R.A."/>
            <person name="Damasio A.R."/>
            <person name="Diallinas G."/>
            <person name="Emri T."/>
            <person name="Fekete E."/>
            <person name="Flipphi M."/>
            <person name="Freyberg S."/>
            <person name="Gallo A."/>
            <person name="Gournas C."/>
            <person name="Habgood R."/>
            <person name="Hainaut M."/>
            <person name="Harispe M.L."/>
            <person name="Henrissat B."/>
            <person name="Hilden K.S."/>
            <person name="Hope R."/>
            <person name="Hossain A."/>
            <person name="Karabika E."/>
            <person name="Karaffa L."/>
            <person name="Karanyi Z."/>
            <person name="Krasevec N."/>
            <person name="Kuo A."/>
            <person name="Kusch H."/>
            <person name="LaButti K."/>
            <person name="Lagendijk E.L."/>
            <person name="Lapidus A."/>
            <person name="Levasseur A."/>
            <person name="Lindquist E."/>
            <person name="Lipzen A."/>
            <person name="Logrieco A.F."/>
            <person name="MacCabe A."/>
            <person name="Maekelae M.R."/>
            <person name="Malavazi I."/>
            <person name="Melin P."/>
            <person name="Meyer V."/>
            <person name="Mielnichuk N."/>
            <person name="Miskei M."/>
            <person name="Molnar A.P."/>
            <person name="Mule G."/>
            <person name="Ngan C.Y."/>
            <person name="Orejas M."/>
            <person name="Orosz E."/>
            <person name="Ouedraogo J.P."/>
            <person name="Overkamp K.M."/>
            <person name="Park H.-S."/>
            <person name="Perrone G."/>
            <person name="Piumi F."/>
            <person name="Punt P.J."/>
            <person name="Ram A.F."/>
            <person name="Ramon A."/>
            <person name="Rauscher S."/>
            <person name="Record E."/>
            <person name="Riano-Pachon D.M."/>
            <person name="Robert V."/>
            <person name="Roehrig J."/>
            <person name="Ruller R."/>
            <person name="Salamov A."/>
            <person name="Salih N.S."/>
            <person name="Samson R.A."/>
            <person name="Sandor E."/>
            <person name="Sanguinetti M."/>
            <person name="Schuetze T."/>
            <person name="Sepcic K."/>
            <person name="Shelest E."/>
            <person name="Sherlock G."/>
            <person name="Sophianopoulou V."/>
            <person name="Squina F.M."/>
            <person name="Sun H."/>
            <person name="Susca A."/>
            <person name="Todd R.B."/>
            <person name="Tsang A."/>
            <person name="Unkles S.E."/>
            <person name="van de Wiele N."/>
            <person name="van Rossen-Uffink D."/>
            <person name="Oliveira J.V."/>
            <person name="Vesth T.C."/>
            <person name="Visser J."/>
            <person name="Yu J.-H."/>
            <person name="Zhou M."/>
            <person name="Andersen M.R."/>
            <person name="Archer D.B."/>
            <person name="Baker S.E."/>
            <person name="Benoit I."/>
            <person name="Brakhage A.A."/>
            <person name="Braus G.H."/>
            <person name="Fischer R."/>
            <person name="Frisvad J.C."/>
            <person name="Goldman G.H."/>
            <person name="Houbraken J."/>
            <person name="Oakley B."/>
            <person name="Pocsi I."/>
            <person name="Scazzocchio C."/>
            <person name="Seiboth B."/>
            <person name="vanKuyk P.A."/>
            <person name="Wortman J."/>
            <person name="Dyer P.S."/>
            <person name="Grigoriev I.V."/>
        </authorList>
    </citation>
    <scope>NUCLEOTIDE SEQUENCE [LARGE SCALE GENOMIC DNA]</scope>
    <source>
        <strain evidence="9">CBS 516.65</strain>
    </source>
</reference>
<accession>A0A1L9V4D8</accession>
<evidence type="ECO:0000313" key="8">
    <source>
        <dbReference type="EMBL" id="OJJ78761.1"/>
    </source>
</evidence>
<feature type="compositionally biased region" description="Polar residues" evidence="6">
    <location>
        <begin position="145"/>
        <end position="156"/>
    </location>
</feature>